<dbReference type="VEuPathDB" id="FungiDB:Z517_07676"/>
<name>A0A0D2GB34_9EURO</name>
<protein>
    <submittedName>
        <fullName evidence="3">Uncharacterized protein</fullName>
    </submittedName>
</protein>
<evidence type="ECO:0000256" key="2">
    <source>
        <dbReference type="ARBA" id="ARBA00023002"/>
    </source>
</evidence>
<dbReference type="AlphaFoldDB" id="A0A0D2GB34"/>
<evidence type="ECO:0000313" key="4">
    <source>
        <dbReference type="Proteomes" id="UP000053029"/>
    </source>
</evidence>
<accession>A0A0D2GB34</accession>
<dbReference type="PRINTS" id="PR00081">
    <property type="entry name" value="GDHRDH"/>
</dbReference>
<dbReference type="PANTHER" id="PTHR44229:SF4">
    <property type="entry name" value="15-HYDROXYPROSTAGLANDIN DEHYDROGENASE [NAD(+)]"/>
    <property type="match status" value="1"/>
</dbReference>
<organism evidence="3 4">
    <name type="scientific">Fonsecaea pedrosoi CBS 271.37</name>
    <dbReference type="NCBI Taxonomy" id="1442368"/>
    <lineage>
        <taxon>Eukaryota</taxon>
        <taxon>Fungi</taxon>
        <taxon>Dikarya</taxon>
        <taxon>Ascomycota</taxon>
        <taxon>Pezizomycotina</taxon>
        <taxon>Eurotiomycetes</taxon>
        <taxon>Chaetothyriomycetidae</taxon>
        <taxon>Chaetothyriales</taxon>
        <taxon>Herpotrichiellaceae</taxon>
        <taxon>Fonsecaea</taxon>
    </lineage>
</organism>
<dbReference type="Pfam" id="PF00106">
    <property type="entry name" value="adh_short"/>
    <property type="match status" value="2"/>
</dbReference>
<sequence length="345" mass="37969">MIDKPKLTKTAIVTGAVSGMGLALVHHLLAKTGNSNDEEGQWKVVLADINPVGYEAIKSTLDRDRHIFVRTDVSKFSDQLGLFKRAFEWSGGRIDFFANNAGIPDREPLLRWLGDAETTEKDQDPVEPDLSCIDIDLKAVFYGMKLFVHFSRKTRTLLSQQTAAVMDDIGISGGDAAMGVAASHDFHPKMVVTASMAGQYPFYILPMYTAAKHGCIGLVRAAAPTLFEDEGITLNAVMPSTTKTNIIPKPILEQWPEDNFTPLETITRAFDELIDVKGRIAPDGLSDGQDGQVKNGCCVEASTNRLFYRDPVPFPSEVQEWIGEQSRRDGILGTFMQKAISAKME</sequence>
<evidence type="ECO:0000256" key="1">
    <source>
        <dbReference type="ARBA" id="ARBA00006484"/>
    </source>
</evidence>
<dbReference type="EMBL" id="KN846973">
    <property type="protein sequence ID" value="KIW77843.1"/>
    <property type="molecule type" value="Genomic_DNA"/>
</dbReference>
<keyword evidence="4" id="KW-1185">Reference proteome</keyword>
<reference evidence="3 4" key="1">
    <citation type="submission" date="2015-01" db="EMBL/GenBank/DDBJ databases">
        <title>The Genome Sequence of Fonsecaea pedrosoi CBS 271.37.</title>
        <authorList>
            <consortium name="The Broad Institute Genomics Platform"/>
            <person name="Cuomo C."/>
            <person name="de Hoog S."/>
            <person name="Gorbushina A."/>
            <person name="Stielow B."/>
            <person name="Teixiera M."/>
            <person name="Abouelleil A."/>
            <person name="Chapman S.B."/>
            <person name="Priest M."/>
            <person name="Young S.K."/>
            <person name="Wortman J."/>
            <person name="Nusbaum C."/>
            <person name="Birren B."/>
        </authorList>
    </citation>
    <scope>NUCLEOTIDE SEQUENCE [LARGE SCALE GENOMIC DNA]</scope>
    <source>
        <strain evidence="3 4">CBS 271.37</strain>
    </source>
</reference>
<dbReference type="RefSeq" id="XP_013281651.1">
    <property type="nucleotide sequence ID" value="XM_013426197.1"/>
</dbReference>
<dbReference type="Gene3D" id="3.40.50.720">
    <property type="entry name" value="NAD(P)-binding Rossmann-like Domain"/>
    <property type="match status" value="1"/>
</dbReference>
<dbReference type="InterPro" id="IPR036291">
    <property type="entry name" value="NAD(P)-bd_dom_sf"/>
</dbReference>
<dbReference type="PANTHER" id="PTHR44229">
    <property type="entry name" value="15-HYDROXYPROSTAGLANDIN DEHYDROGENASE [NAD(+)]"/>
    <property type="match status" value="1"/>
</dbReference>
<comment type="similarity">
    <text evidence="1">Belongs to the short-chain dehydrogenases/reductases (SDR) family.</text>
</comment>
<dbReference type="STRING" id="1442368.A0A0D2GB34"/>
<evidence type="ECO:0000313" key="3">
    <source>
        <dbReference type="EMBL" id="KIW77843.1"/>
    </source>
</evidence>
<dbReference type="GeneID" id="25307166"/>
<dbReference type="GO" id="GO:0005737">
    <property type="term" value="C:cytoplasm"/>
    <property type="evidence" value="ECO:0007669"/>
    <property type="project" value="TreeGrafter"/>
</dbReference>
<dbReference type="InterPro" id="IPR002347">
    <property type="entry name" value="SDR_fam"/>
</dbReference>
<dbReference type="SUPFAM" id="SSF51735">
    <property type="entry name" value="NAD(P)-binding Rossmann-fold domains"/>
    <property type="match status" value="1"/>
</dbReference>
<dbReference type="Proteomes" id="UP000053029">
    <property type="component" value="Unassembled WGS sequence"/>
</dbReference>
<dbReference type="HOGENOM" id="CLU_010194_13_0_1"/>
<proteinExistence type="inferred from homology"/>
<dbReference type="GO" id="GO:0016616">
    <property type="term" value="F:oxidoreductase activity, acting on the CH-OH group of donors, NAD or NADP as acceptor"/>
    <property type="evidence" value="ECO:0007669"/>
    <property type="project" value="TreeGrafter"/>
</dbReference>
<gene>
    <name evidence="3" type="ORF">Z517_07676</name>
</gene>
<keyword evidence="2" id="KW-0560">Oxidoreductase</keyword>
<dbReference type="OrthoDB" id="5371740at2759"/>